<keyword evidence="3" id="KW-1185">Reference proteome</keyword>
<name>A0ABR9KD58_9ACTN</name>
<gene>
    <name evidence="2" type="ORF">H4W81_002737</name>
</gene>
<feature type="region of interest" description="Disordered" evidence="1">
    <location>
        <begin position="1"/>
        <end position="33"/>
    </location>
</feature>
<proteinExistence type="predicted"/>
<evidence type="ECO:0000313" key="3">
    <source>
        <dbReference type="Proteomes" id="UP000661607"/>
    </source>
</evidence>
<evidence type="ECO:0000256" key="1">
    <source>
        <dbReference type="SAM" id="MobiDB-lite"/>
    </source>
</evidence>
<feature type="compositionally biased region" description="Polar residues" evidence="1">
    <location>
        <begin position="1"/>
        <end position="25"/>
    </location>
</feature>
<evidence type="ECO:0000313" key="2">
    <source>
        <dbReference type="EMBL" id="MBE1559958.1"/>
    </source>
</evidence>
<dbReference type="Proteomes" id="UP000661607">
    <property type="component" value="Unassembled WGS sequence"/>
</dbReference>
<comment type="caution">
    <text evidence="2">The sequence shown here is derived from an EMBL/GenBank/DDBJ whole genome shotgun (WGS) entry which is preliminary data.</text>
</comment>
<accession>A0ABR9KD58</accession>
<reference evidence="2 3" key="1">
    <citation type="submission" date="2020-10" db="EMBL/GenBank/DDBJ databases">
        <title>Sequencing the genomes of 1000 actinobacteria strains.</title>
        <authorList>
            <person name="Klenk H.-P."/>
        </authorList>
    </citation>
    <scope>NUCLEOTIDE SEQUENCE [LARGE SCALE GENOMIC DNA]</scope>
    <source>
        <strain evidence="2 3">DSM 43748</strain>
    </source>
</reference>
<protein>
    <submittedName>
        <fullName evidence="2">Uncharacterized protein</fullName>
    </submittedName>
</protein>
<organism evidence="2 3">
    <name type="scientific">Nonomuraea africana</name>
    <dbReference type="NCBI Taxonomy" id="46171"/>
    <lineage>
        <taxon>Bacteria</taxon>
        <taxon>Bacillati</taxon>
        <taxon>Actinomycetota</taxon>
        <taxon>Actinomycetes</taxon>
        <taxon>Streptosporangiales</taxon>
        <taxon>Streptosporangiaceae</taxon>
        <taxon>Nonomuraea</taxon>
    </lineage>
</organism>
<dbReference type="EMBL" id="JADBEF010000001">
    <property type="protein sequence ID" value="MBE1559958.1"/>
    <property type="molecule type" value="Genomic_DNA"/>
</dbReference>
<sequence>MKGTSTYGWMSLDNLRTSPNTSFTDCSDESHRD</sequence>